<dbReference type="RefSeq" id="WP_182705870.1">
    <property type="nucleotide sequence ID" value="NZ_JACJII010000001.1"/>
</dbReference>
<dbReference type="PANTHER" id="PTHR23513">
    <property type="entry name" value="INTEGRAL MEMBRANE EFFLUX PROTEIN-RELATED"/>
    <property type="match status" value="1"/>
</dbReference>
<dbReference type="PANTHER" id="PTHR23513:SF6">
    <property type="entry name" value="MAJOR FACILITATOR SUPERFAMILY ASSOCIATED DOMAIN-CONTAINING PROTEIN"/>
    <property type="match status" value="1"/>
</dbReference>
<dbReference type="GO" id="GO:0005886">
    <property type="term" value="C:plasma membrane"/>
    <property type="evidence" value="ECO:0007669"/>
    <property type="project" value="UniProtKB-SubCell"/>
</dbReference>
<keyword evidence="5 7" id="KW-0472">Membrane</keyword>
<evidence type="ECO:0000256" key="2">
    <source>
        <dbReference type="ARBA" id="ARBA00022475"/>
    </source>
</evidence>
<dbReference type="AlphaFoldDB" id="A0A7W3R9I3"/>
<dbReference type="SUPFAM" id="SSF103473">
    <property type="entry name" value="MFS general substrate transporter"/>
    <property type="match status" value="1"/>
</dbReference>
<comment type="caution">
    <text evidence="8">The sequence shown here is derived from an EMBL/GenBank/DDBJ whole genome shotgun (WGS) entry which is preliminary data.</text>
</comment>
<dbReference type="InterPro" id="IPR036259">
    <property type="entry name" value="MFS_trans_sf"/>
</dbReference>
<evidence type="ECO:0000313" key="8">
    <source>
        <dbReference type="EMBL" id="MBA9004380.1"/>
    </source>
</evidence>
<evidence type="ECO:0000256" key="3">
    <source>
        <dbReference type="ARBA" id="ARBA00022692"/>
    </source>
</evidence>
<name>A0A7W3R9I3_9ACTN</name>
<proteinExistence type="predicted"/>
<dbReference type="Pfam" id="PF07690">
    <property type="entry name" value="MFS_1"/>
    <property type="match status" value="1"/>
</dbReference>
<protein>
    <submittedName>
        <fullName evidence="8">MFS family permease</fullName>
    </submittedName>
</protein>
<evidence type="ECO:0000313" key="9">
    <source>
        <dbReference type="Proteomes" id="UP000539313"/>
    </source>
</evidence>
<dbReference type="InterPro" id="IPR011701">
    <property type="entry name" value="MFS"/>
</dbReference>
<evidence type="ECO:0000256" key="5">
    <source>
        <dbReference type="ARBA" id="ARBA00023136"/>
    </source>
</evidence>
<keyword evidence="4 7" id="KW-1133">Transmembrane helix</keyword>
<evidence type="ECO:0000256" key="4">
    <source>
        <dbReference type="ARBA" id="ARBA00022989"/>
    </source>
</evidence>
<feature type="transmembrane region" description="Helical" evidence="7">
    <location>
        <begin position="323"/>
        <end position="343"/>
    </location>
</feature>
<feature type="transmembrane region" description="Helical" evidence="7">
    <location>
        <begin position="299"/>
        <end position="317"/>
    </location>
</feature>
<keyword evidence="2" id="KW-1003">Cell membrane</keyword>
<reference evidence="8 9" key="1">
    <citation type="submission" date="2020-08" db="EMBL/GenBank/DDBJ databases">
        <title>Sequencing the genomes of 1000 actinobacteria strains.</title>
        <authorList>
            <person name="Klenk H.-P."/>
        </authorList>
    </citation>
    <scope>NUCLEOTIDE SEQUENCE [LARGE SCALE GENOMIC DNA]</scope>
    <source>
        <strain evidence="8 9">DSM 45823</strain>
    </source>
</reference>
<feature type="transmembrane region" description="Helical" evidence="7">
    <location>
        <begin position="233"/>
        <end position="255"/>
    </location>
</feature>
<comment type="subcellular location">
    <subcellularLocation>
        <location evidence="1">Cell membrane</location>
        <topology evidence="1">Multi-pass membrane protein</topology>
    </subcellularLocation>
</comment>
<evidence type="ECO:0000256" key="7">
    <source>
        <dbReference type="SAM" id="Phobius"/>
    </source>
</evidence>
<dbReference type="EMBL" id="JACJII010000001">
    <property type="protein sequence ID" value="MBA9004380.1"/>
    <property type="molecule type" value="Genomic_DNA"/>
</dbReference>
<evidence type="ECO:0000256" key="6">
    <source>
        <dbReference type="SAM" id="MobiDB-lite"/>
    </source>
</evidence>
<feature type="region of interest" description="Disordered" evidence="6">
    <location>
        <begin position="420"/>
        <end position="548"/>
    </location>
</feature>
<feature type="transmembrane region" description="Helical" evidence="7">
    <location>
        <begin position="261"/>
        <end position="287"/>
    </location>
</feature>
<feature type="compositionally biased region" description="Basic and acidic residues" evidence="6">
    <location>
        <begin position="451"/>
        <end position="473"/>
    </location>
</feature>
<feature type="compositionally biased region" description="Basic and acidic residues" evidence="6">
    <location>
        <begin position="517"/>
        <end position="527"/>
    </location>
</feature>
<sequence length="548" mass="58365">MADRDAEELSGEHPASPRLPGSFTLLWSGSAFSQLGAMSASIANPLLALALTGSPVFAGWVTAAATFPSLLLHLPAGVLVDRVDRRRLMMFCQFARMLVALLLVIGLSLTHDPFLLIAAAVLDGLLSALYNVAEVPTIRQVVPDALLPHAMGRNEARSHVALLLGRPLGGLLYDLGRLLPFAANAVCALISLVTLRFVRTGEQECAPHDGDPLRREFRDGLSRLWNDSFLRQILIVCAITNVAFQTLFLLLVVQAERRIDSAAMIGVLFTASGLGGVLGAMAAPRVVRRAMSGPESSRIVPVCVLGWAALTVFVVVFDHPLAGLAAWGGISYIGAHINVALAVYRARVVPRRLLTRVASVNSFVTRGAVPLGAMIAGYVVSNLDTRKSAMAVALVACAVAVWSNAQRFARRPEPLSLVQAHTPQASPDVCSGPQDADHPQERPADCGTADDVGHGPDGGPREPEHGPPNRRDTSAVPVEVPSEWVDAPHEPGAHPVTVSGPAPEPFSQIGHKGVYGHPEKHAYRIDQSESTLRFHGGEADMSRKSLDP</sequence>
<feature type="transmembrane region" description="Helical" evidence="7">
    <location>
        <begin position="57"/>
        <end position="76"/>
    </location>
</feature>
<dbReference type="CDD" id="cd06173">
    <property type="entry name" value="MFS_MefA_like"/>
    <property type="match status" value="1"/>
</dbReference>
<dbReference type="GO" id="GO:0022857">
    <property type="term" value="F:transmembrane transporter activity"/>
    <property type="evidence" value="ECO:0007669"/>
    <property type="project" value="InterPro"/>
</dbReference>
<feature type="transmembrane region" description="Helical" evidence="7">
    <location>
        <begin position="25"/>
        <end position="51"/>
    </location>
</feature>
<accession>A0A7W3R9I3</accession>
<keyword evidence="3 7" id="KW-0812">Transmembrane</keyword>
<organism evidence="8 9">
    <name type="scientific">Thermomonospora cellulosilytica</name>
    <dbReference type="NCBI Taxonomy" id="1411118"/>
    <lineage>
        <taxon>Bacteria</taxon>
        <taxon>Bacillati</taxon>
        <taxon>Actinomycetota</taxon>
        <taxon>Actinomycetes</taxon>
        <taxon>Streptosporangiales</taxon>
        <taxon>Thermomonosporaceae</taxon>
        <taxon>Thermomonospora</taxon>
    </lineage>
</organism>
<feature type="compositionally biased region" description="Basic and acidic residues" evidence="6">
    <location>
        <begin position="435"/>
        <end position="444"/>
    </location>
</feature>
<feature type="transmembrane region" description="Helical" evidence="7">
    <location>
        <begin position="363"/>
        <end position="381"/>
    </location>
</feature>
<evidence type="ECO:0000256" key="1">
    <source>
        <dbReference type="ARBA" id="ARBA00004651"/>
    </source>
</evidence>
<dbReference type="Gene3D" id="1.20.1250.20">
    <property type="entry name" value="MFS general substrate transporter like domains"/>
    <property type="match status" value="1"/>
</dbReference>
<dbReference type="Proteomes" id="UP000539313">
    <property type="component" value="Unassembled WGS sequence"/>
</dbReference>
<gene>
    <name evidence="8" type="ORF">HNR21_003262</name>
</gene>
<keyword evidence="9" id="KW-1185">Reference proteome</keyword>
<feature type="transmembrane region" description="Helical" evidence="7">
    <location>
        <begin position="387"/>
        <end position="405"/>
    </location>
</feature>
<feature type="compositionally biased region" description="Basic and acidic residues" evidence="6">
    <location>
        <begin position="535"/>
        <end position="548"/>
    </location>
</feature>